<keyword evidence="4" id="KW-0479">Metal-binding</keyword>
<evidence type="ECO:0000256" key="2">
    <source>
        <dbReference type="ARBA" id="ARBA00022670"/>
    </source>
</evidence>
<keyword evidence="6 10" id="KW-0862">Zinc</keyword>
<evidence type="ECO:0000256" key="11">
    <source>
        <dbReference type="SAM" id="Phobius"/>
    </source>
</evidence>
<evidence type="ECO:0000256" key="6">
    <source>
        <dbReference type="ARBA" id="ARBA00022833"/>
    </source>
</evidence>
<reference evidence="13 14" key="2">
    <citation type="journal article" date="2016" name="ISME J.">
        <title>Heterogeneous composition of key metabolic gene clusters in a vent mussel symbiont population.</title>
        <authorList>
            <person name="Ikuta T."/>
            <person name="Takaki Y."/>
            <person name="Nagai Y."/>
            <person name="Shimamura S."/>
            <person name="Tsuda M."/>
            <person name="Kawagucci S."/>
            <person name="Aoki Y."/>
            <person name="Inoue K."/>
            <person name="Teruya M."/>
            <person name="Satou K."/>
            <person name="Teruya K."/>
            <person name="Shimoji M."/>
            <person name="Tamotsu H."/>
            <person name="Hirano T."/>
            <person name="Maruyama T."/>
            <person name="Yoshida T."/>
        </authorList>
    </citation>
    <scope>NUCLEOTIDE SEQUENCE [LARGE SCALE GENOMIC DNA]</scope>
    <source>
        <strain evidence="13 14">Myojin Knoll</strain>
    </source>
</reference>
<keyword evidence="5 10" id="KW-0378">Hydrolase</keyword>
<evidence type="ECO:0000256" key="4">
    <source>
        <dbReference type="ARBA" id="ARBA00022723"/>
    </source>
</evidence>
<dbReference type="PANTHER" id="PTHR43221">
    <property type="entry name" value="PROTEASE HTPX"/>
    <property type="match status" value="1"/>
</dbReference>
<evidence type="ECO:0000256" key="9">
    <source>
        <dbReference type="ARBA" id="ARBA00023136"/>
    </source>
</evidence>
<dbReference type="GO" id="GO:0004222">
    <property type="term" value="F:metalloendopeptidase activity"/>
    <property type="evidence" value="ECO:0007669"/>
    <property type="project" value="InterPro"/>
</dbReference>
<accession>A0A0P0URV4</accession>
<dbReference type="RefSeq" id="WP_066044730.1">
    <property type="nucleotide sequence ID" value="NZ_AP013042.1"/>
</dbReference>
<keyword evidence="7 11" id="KW-1133">Transmembrane helix</keyword>
<dbReference type="EMBL" id="AP013042">
    <property type="protein sequence ID" value="BAS67978.1"/>
    <property type="molecule type" value="Genomic_DNA"/>
</dbReference>
<dbReference type="GO" id="GO:0006508">
    <property type="term" value="P:proteolysis"/>
    <property type="evidence" value="ECO:0007669"/>
    <property type="project" value="UniProtKB-KW"/>
</dbReference>
<evidence type="ECO:0000256" key="5">
    <source>
        <dbReference type="ARBA" id="ARBA00022801"/>
    </source>
</evidence>
<dbReference type="Pfam" id="PF01435">
    <property type="entry name" value="Peptidase_M48"/>
    <property type="match status" value="1"/>
</dbReference>
<dbReference type="Gene3D" id="3.30.2010.10">
    <property type="entry name" value="Metalloproteases ('zincins'), catalytic domain"/>
    <property type="match status" value="1"/>
</dbReference>
<evidence type="ECO:0000256" key="10">
    <source>
        <dbReference type="RuleBase" id="RU003983"/>
    </source>
</evidence>
<comment type="cofactor">
    <cofactor evidence="10">
        <name>Zn(2+)</name>
        <dbReference type="ChEBI" id="CHEBI:29105"/>
    </cofactor>
    <text evidence="10">Binds 1 zinc ion per subunit.</text>
</comment>
<evidence type="ECO:0000256" key="3">
    <source>
        <dbReference type="ARBA" id="ARBA00022692"/>
    </source>
</evidence>
<sequence length="337" mass="37432">MDFREHQDRAKKNSRIIWFLYILLLLVSSFLIGWTLLVGLNLAELYQPGYEKYGFLDKFLASNRYAFNAKQITTLLGISAIAFIVQGLTTVFGFMKKSNGHKVALAFGGILINEDSAETLEQKQALNIVTEQALAASIPTPSLYLIPEQGINAFAAGKKSDDAIVAITQGAMDNFNRNELSGVIAHEIGHIVNQDIKLNIQISAFVFGFTALFFLARFVFYQAAYNRRMDGRAKLIMFAVATVIGIIGALTVWLGRILQAAMSRQREYLADASAVQFTRYPQGLVQAFEVLENGGKSSKMENPSSKEYAHAMMFGIGGELFATHPPLKERINRIQNK</sequence>
<feature type="domain" description="Peptidase M48" evidence="12">
    <location>
        <begin position="122"/>
        <end position="336"/>
    </location>
</feature>
<dbReference type="STRING" id="1303921.BSEPE_0987"/>
<evidence type="ECO:0000256" key="7">
    <source>
        <dbReference type="ARBA" id="ARBA00022989"/>
    </source>
</evidence>
<feature type="transmembrane region" description="Helical" evidence="11">
    <location>
        <begin position="235"/>
        <end position="258"/>
    </location>
</feature>
<feature type="transmembrane region" description="Helical" evidence="11">
    <location>
        <begin position="202"/>
        <end position="223"/>
    </location>
</feature>
<keyword evidence="1" id="KW-1003">Cell membrane</keyword>
<dbReference type="GO" id="GO:0046872">
    <property type="term" value="F:metal ion binding"/>
    <property type="evidence" value="ECO:0007669"/>
    <property type="project" value="UniProtKB-KW"/>
</dbReference>
<organism evidence="13 14">
    <name type="scientific">endosymbiont of Bathymodiolus septemdierum str. Myojin knoll</name>
    <dbReference type="NCBI Taxonomy" id="1303921"/>
    <lineage>
        <taxon>Bacteria</taxon>
        <taxon>Pseudomonadati</taxon>
        <taxon>Pseudomonadota</taxon>
        <taxon>Gammaproteobacteria</taxon>
        <taxon>sulfur-oxidizing symbionts</taxon>
    </lineage>
</organism>
<feature type="transmembrane region" description="Helical" evidence="11">
    <location>
        <begin position="72"/>
        <end position="95"/>
    </location>
</feature>
<dbReference type="KEGG" id="ebh:BSEPE_0987"/>
<dbReference type="PANTHER" id="PTHR43221:SF2">
    <property type="entry name" value="PROTEASE HTPX HOMOLOG"/>
    <property type="match status" value="1"/>
</dbReference>
<dbReference type="InterPro" id="IPR050083">
    <property type="entry name" value="HtpX_protease"/>
</dbReference>
<evidence type="ECO:0000259" key="12">
    <source>
        <dbReference type="Pfam" id="PF01435"/>
    </source>
</evidence>
<comment type="similarity">
    <text evidence="10">Belongs to the peptidase M48 family.</text>
</comment>
<gene>
    <name evidence="13" type="ORF">BSEPE_0987</name>
</gene>
<keyword evidence="2 10" id="KW-0645">Protease</keyword>
<keyword evidence="9 11" id="KW-0472">Membrane</keyword>
<protein>
    <submittedName>
        <fullName evidence="13">Peptidase M48, Ste24p</fullName>
    </submittedName>
</protein>
<feature type="transmembrane region" description="Helical" evidence="11">
    <location>
        <begin position="16"/>
        <end position="37"/>
    </location>
</feature>
<dbReference type="Proteomes" id="UP000067399">
    <property type="component" value="Chromosome"/>
</dbReference>
<evidence type="ECO:0000256" key="1">
    <source>
        <dbReference type="ARBA" id="ARBA00022475"/>
    </source>
</evidence>
<keyword evidence="14" id="KW-1185">Reference proteome</keyword>
<reference evidence="13 14" key="1">
    <citation type="journal article" date="2000" name="Mar. Ecol. Prog. Ser.">
        <title>Phylogenetic characterization of endosymbionts in three hydrothermal vent mussels: influence on host distributions.</title>
        <authorList>
            <person name="Fujiwara Y."/>
            <person name="Takai K."/>
            <person name="Uematsu K."/>
            <person name="Tsuchida S."/>
            <person name="Hunt J.C."/>
            <person name="Hashimoto J."/>
        </authorList>
    </citation>
    <scope>NUCLEOTIDE SEQUENCE [LARGE SCALE GENOMIC DNA]</scope>
    <source>
        <strain evidence="13 14">Myojin Knoll</strain>
    </source>
</reference>
<dbReference type="InterPro" id="IPR001915">
    <property type="entry name" value="Peptidase_M48"/>
</dbReference>
<name>A0A0P0URV4_9GAMM</name>
<dbReference type="OrthoDB" id="15218at2"/>
<proteinExistence type="inferred from homology"/>
<evidence type="ECO:0000313" key="13">
    <source>
        <dbReference type="EMBL" id="BAS67978.1"/>
    </source>
</evidence>
<evidence type="ECO:0000313" key="14">
    <source>
        <dbReference type="Proteomes" id="UP000067399"/>
    </source>
</evidence>
<dbReference type="AlphaFoldDB" id="A0A0P0URV4"/>
<keyword evidence="3 11" id="KW-0812">Transmembrane</keyword>
<keyword evidence="8 10" id="KW-0482">Metalloprotease</keyword>
<evidence type="ECO:0000256" key="8">
    <source>
        <dbReference type="ARBA" id="ARBA00023049"/>
    </source>
</evidence>